<feature type="region of interest" description="Disordered" evidence="1">
    <location>
        <begin position="92"/>
        <end position="145"/>
    </location>
</feature>
<keyword evidence="4" id="KW-1185">Reference proteome</keyword>
<evidence type="ECO:0000313" key="3">
    <source>
        <dbReference type="EMBL" id="THC93271.1"/>
    </source>
</evidence>
<dbReference type="AlphaFoldDB" id="A0A4S3JJ34"/>
<evidence type="ECO:0000256" key="1">
    <source>
        <dbReference type="SAM" id="MobiDB-lite"/>
    </source>
</evidence>
<organism evidence="3 4">
    <name type="scientific">Aspergillus tanneri</name>
    <dbReference type="NCBI Taxonomy" id="1220188"/>
    <lineage>
        <taxon>Eukaryota</taxon>
        <taxon>Fungi</taxon>
        <taxon>Dikarya</taxon>
        <taxon>Ascomycota</taxon>
        <taxon>Pezizomycotina</taxon>
        <taxon>Eurotiomycetes</taxon>
        <taxon>Eurotiomycetidae</taxon>
        <taxon>Eurotiales</taxon>
        <taxon>Aspergillaceae</taxon>
        <taxon>Aspergillus</taxon>
        <taxon>Aspergillus subgen. Circumdati</taxon>
    </lineage>
</organism>
<name>A0A4S3JJ34_9EURO</name>
<dbReference type="SUPFAM" id="SSF89372">
    <property type="entry name" value="Fucose-specific lectin"/>
    <property type="match status" value="1"/>
</dbReference>
<dbReference type="VEuPathDB" id="FungiDB:EYZ11_007257"/>
<protein>
    <recommendedName>
        <fullName evidence="5">Fucose-specific lectin</fullName>
    </recommendedName>
</protein>
<feature type="transmembrane region" description="Helical" evidence="2">
    <location>
        <begin position="67"/>
        <end position="89"/>
    </location>
</feature>
<keyword evidence="2" id="KW-0472">Membrane</keyword>
<keyword evidence="2" id="KW-0812">Transmembrane</keyword>
<proteinExistence type="predicted"/>
<dbReference type="Proteomes" id="UP000308092">
    <property type="component" value="Unassembled WGS sequence"/>
</dbReference>
<dbReference type="STRING" id="1220188.A0A4S3JJ34"/>
<reference evidence="3 4" key="1">
    <citation type="submission" date="2019-03" db="EMBL/GenBank/DDBJ databases">
        <title>The genome sequence of a newly discovered highly antifungal drug resistant Aspergillus species, Aspergillus tanneri NIH 1004.</title>
        <authorList>
            <person name="Mounaud S."/>
            <person name="Singh I."/>
            <person name="Joardar V."/>
            <person name="Pakala S."/>
            <person name="Pakala S."/>
            <person name="Venepally P."/>
            <person name="Hoover J."/>
            <person name="Nierman W."/>
            <person name="Chung J."/>
            <person name="Losada L."/>
        </authorList>
    </citation>
    <scope>NUCLEOTIDE SEQUENCE [LARGE SCALE GENOMIC DNA]</scope>
    <source>
        <strain evidence="3 4">NIH1004</strain>
    </source>
</reference>
<dbReference type="EMBL" id="SOSA01000275">
    <property type="protein sequence ID" value="THC93271.1"/>
    <property type="molecule type" value="Genomic_DNA"/>
</dbReference>
<dbReference type="Gene3D" id="2.120.10.70">
    <property type="entry name" value="Fucose-specific lectin"/>
    <property type="match status" value="1"/>
</dbReference>
<evidence type="ECO:0000313" key="4">
    <source>
        <dbReference type="Proteomes" id="UP000308092"/>
    </source>
</evidence>
<feature type="compositionally biased region" description="Low complexity" evidence="1">
    <location>
        <begin position="97"/>
        <end position="119"/>
    </location>
</feature>
<comment type="caution">
    <text evidence="3">The sequence shown here is derived from an EMBL/GenBank/DDBJ whole genome shotgun (WGS) entry which is preliminary data.</text>
</comment>
<accession>A0A4S3JJ34</accession>
<sequence length="463" mass="51234">MTIQHPTEPYSTLEVDPNQFDTFKEPGINPIQFDTHKEATSRAIITSSPELPLRIAPARVCGLHRRIFWILVAGLCLCVVLGAVVGGVVGSQQNRPSSTGSQGQNGQNQGGEQDQSQSQPGNDDPGLSHPPKTQTDSPKSKISSSLASVSYNDEKGIAHHRLYFQSSDHKVQEYAWNSTGRSWYYLSNITTARPNTPLAASVTYSRFPFDLRVYLLDDQNFIQEWISFNSSAPKWTSGNWLTTQNLQAHRDSQLASLWQWPSDCSVCRGLYVMYQDPSGRLTIANGTSGSYFTTNPAFSQPAEGTGLGLVQTWTTTDVNHTDLVLFYEQEDRDMAQYRFGQWPDSKIDGWNSEDNTPLSATNASLAAFTFNPNGIEQGNRFMGTLISKEDGVTCYVSDAKGTNWKNYKPKVMDSLDRNTPVAANYDGRAYGIKDGVVKEFVASSDGRSWSAVGDVLSLDRNRT</sequence>
<evidence type="ECO:0008006" key="5">
    <source>
        <dbReference type="Google" id="ProtNLM"/>
    </source>
</evidence>
<evidence type="ECO:0000256" key="2">
    <source>
        <dbReference type="SAM" id="Phobius"/>
    </source>
</evidence>
<keyword evidence="2" id="KW-1133">Transmembrane helix</keyword>
<gene>
    <name evidence="3" type="ORF">EYZ11_007257</name>
</gene>